<proteinExistence type="predicted"/>
<protein>
    <recommendedName>
        <fullName evidence="1">PspA-associated domain-containing protein</fullName>
    </recommendedName>
</protein>
<sequence length="108" mass="12574">MNNEIEREFKTVRILGGGQFKIDLDTVKEINQIDNEMVSLLQNNENNETVKKEFDEKIRKIYDKINEKGIKIEFKEITASDIIIPGLDIDLKKARELFKGEGIIDDLY</sequence>
<dbReference type="EMBL" id="LR216287">
    <property type="protein sequence ID" value="VFJ13735.1"/>
    <property type="molecule type" value="Genomic_DNA"/>
</dbReference>
<evidence type="ECO:0000313" key="2">
    <source>
        <dbReference type="EMBL" id="VFJ13735.1"/>
    </source>
</evidence>
<keyword evidence="3" id="KW-1185">Reference proteome</keyword>
<evidence type="ECO:0000313" key="3">
    <source>
        <dbReference type="Proteomes" id="UP000294299"/>
    </source>
</evidence>
<name>A0A484ICH4_9ARCH</name>
<dbReference type="Pfam" id="PF22743">
    <property type="entry name" value="PspAA"/>
    <property type="match status" value="1"/>
</dbReference>
<accession>A0A484ICH4</accession>
<feature type="domain" description="PspA-associated" evidence="1">
    <location>
        <begin position="12"/>
        <end position="106"/>
    </location>
</feature>
<reference evidence="2 3" key="1">
    <citation type="submission" date="2019-02" db="EMBL/GenBank/DDBJ databases">
        <authorList>
            <person name="Lehtovirta-Morley E L."/>
        </authorList>
    </citation>
    <scope>NUCLEOTIDE SEQUENCE [LARGE SCALE GENOMIC DNA]</scope>
    <source>
        <strain evidence="2">NFRAN1</strain>
    </source>
</reference>
<dbReference type="KEGG" id="nfn:NFRAN_1413"/>
<dbReference type="GeneID" id="39420770"/>
<gene>
    <name evidence="2" type="ORF">NFRAN_1413</name>
</gene>
<dbReference type="InterPro" id="IPR054437">
    <property type="entry name" value="PspA-assoc_dom"/>
</dbReference>
<dbReference type="RefSeq" id="WP_425321222.1">
    <property type="nucleotide sequence ID" value="NZ_LR216287.1"/>
</dbReference>
<dbReference type="AlphaFoldDB" id="A0A484ICH4"/>
<evidence type="ECO:0000259" key="1">
    <source>
        <dbReference type="Pfam" id="PF22743"/>
    </source>
</evidence>
<organism evidence="2 3">
    <name type="scientific">Candidatus Nitrosocosmicus franklandianus</name>
    <dbReference type="NCBI Taxonomy" id="1798806"/>
    <lineage>
        <taxon>Archaea</taxon>
        <taxon>Nitrososphaerota</taxon>
        <taxon>Nitrososphaeria</taxon>
        <taxon>Nitrososphaerales</taxon>
        <taxon>Nitrososphaeraceae</taxon>
        <taxon>Candidatus Nitrosocosmicus</taxon>
    </lineage>
</organism>
<dbReference type="Proteomes" id="UP000294299">
    <property type="component" value="Chromosome NFRAN"/>
</dbReference>